<organism evidence="1 2">
    <name type="scientific">Morchella conica CCBAS932</name>
    <dbReference type="NCBI Taxonomy" id="1392247"/>
    <lineage>
        <taxon>Eukaryota</taxon>
        <taxon>Fungi</taxon>
        <taxon>Dikarya</taxon>
        <taxon>Ascomycota</taxon>
        <taxon>Pezizomycotina</taxon>
        <taxon>Pezizomycetes</taxon>
        <taxon>Pezizales</taxon>
        <taxon>Morchellaceae</taxon>
        <taxon>Morchella</taxon>
    </lineage>
</organism>
<sequence>MGYETYWSVFWQNTTTSSDFFSEHDELSHYAPILGVMATNSTTSWRRPLSIDAEWKGKSNFRGIMMNHLNTYWGGWLAFGEQNPKAPQKYTEFPTQATTGMTGLEMDAVCRLRAKESCINASSTDDGEWCYIPAFKDLAPGGPLRSNRDLLLISDHRPSTTGMRVISEILPITYFQRCI</sequence>
<dbReference type="AlphaFoldDB" id="A0A3N4L1Z5"/>
<accession>A0A3N4L1Z5</accession>
<keyword evidence="2" id="KW-1185">Reference proteome</keyword>
<protein>
    <submittedName>
        <fullName evidence="1">Uncharacterized protein</fullName>
    </submittedName>
</protein>
<dbReference type="Proteomes" id="UP000277580">
    <property type="component" value="Unassembled WGS sequence"/>
</dbReference>
<reference evidence="1 2" key="1">
    <citation type="journal article" date="2018" name="Nat. Ecol. Evol.">
        <title>Pezizomycetes genomes reveal the molecular basis of ectomycorrhizal truffle lifestyle.</title>
        <authorList>
            <person name="Murat C."/>
            <person name="Payen T."/>
            <person name="Noel B."/>
            <person name="Kuo A."/>
            <person name="Morin E."/>
            <person name="Chen J."/>
            <person name="Kohler A."/>
            <person name="Krizsan K."/>
            <person name="Balestrini R."/>
            <person name="Da Silva C."/>
            <person name="Montanini B."/>
            <person name="Hainaut M."/>
            <person name="Levati E."/>
            <person name="Barry K.W."/>
            <person name="Belfiori B."/>
            <person name="Cichocki N."/>
            <person name="Clum A."/>
            <person name="Dockter R.B."/>
            <person name="Fauchery L."/>
            <person name="Guy J."/>
            <person name="Iotti M."/>
            <person name="Le Tacon F."/>
            <person name="Lindquist E.A."/>
            <person name="Lipzen A."/>
            <person name="Malagnac F."/>
            <person name="Mello A."/>
            <person name="Molinier V."/>
            <person name="Miyauchi S."/>
            <person name="Poulain J."/>
            <person name="Riccioni C."/>
            <person name="Rubini A."/>
            <person name="Sitrit Y."/>
            <person name="Splivallo R."/>
            <person name="Traeger S."/>
            <person name="Wang M."/>
            <person name="Zifcakova L."/>
            <person name="Wipf D."/>
            <person name="Zambonelli A."/>
            <person name="Paolocci F."/>
            <person name="Nowrousian M."/>
            <person name="Ottonello S."/>
            <person name="Baldrian P."/>
            <person name="Spatafora J.W."/>
            <person name="Henrissat B."/>
            <person name="Nagy L.G."/>
            <person name="Aury J.M."/>
            <person name="Wincker P."/>
            <person name="Grigoriev I.V."/>
            <person name="Bonfante P."/>
            <person name="Martin F.M."/>
        </authorList>
    </citation>
    <scope>NUCLEOTIDE SEQUENCE [LARGE SCALE GENOMIC DNA]</scope>
    <source>
        <strain evidence="1 2">CCBAS932</strain>
    </source>
</reference>
<evidence type="ECO:0000313" key="1">
    <source>
        <dbReference type="EMBL" id="RPB15738.1"/>
    </source>
</evidence>
<proteinExistence type="predicted"/>
<name>A0A3N4L1Z5_9PEZI</name>
<gene>
    <name evidence="1" type="ORF">P167DRAFT_412919</name>
</gene>
<evidence type="ECO:0000313" key="2">
    <source>
        <dbReference type="Proteomes" id="UP000277580"/>
    </source>
</evidence>
<dbReference type="EMBL" id="ML119112">
    <property type="protein sequence ID" value="RPB15738.1"/>
    <property type="molecule type" value="Genomic_DNA"/>
</dbReference>
<dbReference type="InParanoid" id="A0A3N4L1Z5"/>